<keyword evidence="3" id="KW-0808">Transferase</keyword>
<sequence>MDEPRKLQVSLRGASAKEISRDALLARVSQERELRNYTRRATAAALFIQRVWRRHSAVKAVSLQLQQQWLSEMNQHASPWDKMQISSIVLRPFIFFISCLSIRNQKIQARDVDCMKLCFRVVLESINSTDPNENFCSMVIGTMEERKIWIYQSKKLILLCLHILVEFDYYGRAVPDIVLLSLAMRLAVVLTDQKGWKSIMDQDIQDADTAMKNLIWFIGSKESGTYNSIRRYVSKLESPISTQRTPSAPTDDRFLITASALTLALRPFHITDFNVNGGGVREVQYAAEGYFTSLLTIPWFPHRLPSVLLPALKHKLVLSSCLRTLLVMADLKR</sequence>
<dbReference type="Proteomes" id="UP001630127">
    <property type="component" value="Unassembled WGS sequence"/>
</dbReference>
<comment type="caution">
    <text evidence="4">The sequence shown here is derived from an EMBL/GenBank/DDBJ whole genome shotgun (WGS) entry which is preliminary data.</text>
</comment>
<accession>A0ABD3ALG2</accession>
<organism evidence="4 5">
    <name type="scientific">Cinchona calisaya</name>
    <dbReference type="NCBI Taxonomy" id="153742"/>
    <lineage>
        <taxon>Eukaryota</taxon>
        <taxon>Viridiplantae</taxon>
        <taxon>Streptophyta</taxon>
        <taxon>Embryophyta</taxon>
        <taxon>Tracheophyta</taxon>
        <taxon>Spermatophyta</taxon>
        <taxon>Magnoliopsida</taxon>
        <taxon>eudicotyledons</taxon>
        <taxon>Gunneridae</taxon>
        <taxon>Pentapetalae</taxon>
        <taxon>asterids</taxon>
        <taxon>lamiids</taxon>
        <taxon>Gentianales</taxon>
        <taxon>Rubiaceae</taxon>
        <taxon>Cinchonoideae</taxon>
        <taxon>Cinchoneae</taxon>
        <taxon>Cinchona</taxon>
    </lineage>
</organism>
<evidence type="ECO:0000313" key="5">
    <source>
        <dbReference type="Proteomes" id="UP001630127"/>
    </source>
</evidence>
<reference evidence="4 5" key="1">
    <citation type="submission" date="2024-11" db="EMBL/GenBank/DDBJ databases">
        <title>A near-complete genome assembly of Cinchona calisaya.</title>
        <authorList>
            <person name="Lian D.C."/>
            <person name="Zhao X.W."/>
            <person name="Wei L."/>
        </authorList>
    </citation>
    <scope>NUCLEOTIDE SEQUENCE [LARGE SCALE GENOMIC DNA]</scope>
    <source>
        <tissue evidence="4">Nenye</tissue>
    </source>
</reference>
<evidence type="ECO:0000256" key="1">
    <source>
        <dbReference type="ARBA" id="ARBA00000885"/>
    </source>
</evidence>
<evidence type="ECO:0000313" key="4">
    <source>
        <dbReference type="EMBL" id="KAL3532021.1"/>
    </source>
</evidence>
<proteinExistence type="predicted"/>
<dbReference type="InterPro" id="IPR044611">
    <property type="entry name" value="E3A/B/C-like"/>
</dbReference>
<name>A0ABD3ALG2_9GENT</name>
<dbReference type="AlphaFoldDB" id="A0ABD3ALG2"/>
<keyword evidence="5" id="KW-1185">Reference proteome</keyword>
<evidence type="ECO:0000256" key="2">
    <source>
        <dbReference type="ARBA" id="ARBA00012485"/>
    </source>
</evidence>
<dbReference type="GO" id="GO:0061630">
    <property type="term" value="F:ubiquitin protein ligase activity"/>
    <property type="evidence" value="ECO:0007669"/>
    <property type="project" value="UniProtKB-EC"/>
</dbReference>
<gene>
    <name evidence="4" type="ORF">ACH5RR_005542</name>
</gene>
<dbReference type="EC" id="2.3.2.26" evidence="2"/>
<dbReference type="PANTHER" id="PTHR45700">
    <property type="entry name" value="UBIQUITIN-PROTEIN LIGASE E3C"/>
    <property type="match status" value="1"/>
</dbReference>
<comment type="catalytic activity">
    <reaction evidence="1">
        <text>S-ubiquitinyl-[E2 ubiquitin-conjugating enzyme]-L-cysteine + [acceptor protein]-L-lysine = [E2 ubiquitin-conjugating enzyme]-L-cysteine + N(6)-ubiquitinyl-[acceptor protein]-L-lysine.</text>
        <dbReference type="EC" id="2.3.2.26"/>
    </reaction>
</comment>
<evidence type="ECO:0000256" key="3">
    <source>
        <dbReference type="ARBA" id="ARBA00022679"/>
    </source>
</evidence>
<protein>
    <recommendedName>
        <fullName evidence="2">HECT-type E3 ubiquitin transferase</fullName>
        <ecNumber evidence="2">2.3.2.26</ecNumber>
    </recommendedName>
</protein>
<dbReference type="EMBL" id="JBJUIK010000003">
    <property type="protein sequence ID" value="KAL3532021.1"/>
    <property type="molecule type" value="Genomic_DNA"/>
</dbReference>
<dbReference type="PANTHER" id="PTHR45700:SF2">
    <property type="entry name" value="UBIQUITIN-PROTEIN LIGASE E3C"/>
    <property type="match status" value="1"/>
</dbReference>